<evidence type="ECO:0000313" key="3">
    <source>
        <dbReference type="Proteomes" id="UP000026960"/>
    </source>
</evidence>
<dbReference type="PaxDb" id="65489-OBART12G09780.1"/>
<protein>
    <recommendedName>
        <fullName evidence="4">DUF834 domain-containing protein</fullName>
    </recommendedName>
</protein>
<organism evidence="2">
    <name type="scientific">Oryza barthii</name>
    <dbReference type="NCBI Taxonomy" id="65489"/>
    <lineage>
        <taxon>Eukaryota</taxon>
        <taxon>Viridiplantae</taxon>
        <taxon>Streptophyta</taxon>
        <taxon>Embryophyta</taxon>
        <taxon>Tracheophyta</taxon>
        <taxon>Spermatophyta</taxon>
        <taxon>Magnoliopsida</taxon>
        <taxon>Liliopsida</taxon>
        <taxon>Poales</taxon>
        <taxon>Poaceae</taxon>
        <taxon>BOP clade</taxon>
        <taxon>Oryzoideae</taxon>
        <taxon>Oryzeae</taxon>
        <taxon>Oryzinae</taxon>
        <taxon>Oryza</taxon>
    </lineage>
</organism>
<reference evidence="2" key="2">
    <citation type="submission" date="2015-03" db="UniProtKB">
        <authorList>
            <consortium name="EnsemblPlants"/>
        </authorList>
    </citation>
    <scope>IDENTIFICATION</scope>
</reference>
<evidence type="ECO:0000313" key="2">
    <source>
        <dbReference type="EnsemblPlants" id="OBART12G09780.1"/>
    </source>
</evidence>
<keyword evidence="3" id="KW-1185">Reference proteome</keyword>
<dbReference type="EnsemblPlants" id="OBART12G09780.1">
    <property type="protein sequence ID" value="OBART12G09780.1"/>
    <property type="gene ID" value="OBART12G09780"/>
</dbReference>
<evidence type="ECO:0000256" key="1">
    <source>
        <dbReference type="SAM" id="MobiDB-lite"/>
    </source>
</evidence>
<dbReference type="Proteomes" id="UP000026960">
    <property type="component" value="Chromosome 12"/>
</dbReference>
<proteinExistence type="predicted"/>
<feature type="region of interest" description="Disordered" evidence="1">
    <location>
        <begin position="62"/>
        <end position="99"/>
    </location>
</feature>
<evidence type="ECO:0008006" key="4">
    <source>
        <dbReference type="Google" id="ProtNLM"/>
    </source>
</evidence>
<accession>A0A0D3HTR6</accession>
<dbReference type="HOGENOM" id="CLU_2324328_0_0_1"/>
<dbReference type="AlphaFoldDB" id="A0A0D3HTR6"/>
<reference evidence="2" key="1">
    <citation type="journal article" date="2009" name="Rice">
        <title>De Novo Next Generation Sequencing of Plant Genomes.</title>
        <authorList>
            <person name="Rounsley S."/>
            <person name="Marri P.R."/>
            <person name="Yu Y."/>
            <person name="He R."/>
            <person name="Sisneros N."/>
            <person name="Goicoechea J.L."/>
            <person name="Lee S.J."/>
            <person name="Angelova A."/>
            <person name="Kudrna D."/>
            <person name="Luo M."/>
            <person name="Affourtit J."/>
            <person name="Desany B."/>
            <person name="Knight J."/>
            <person name="Niazi F."/>
            <person name="Egholm M."/>
            <person name="Wing R.A."/>
        </authorList>
    </citation>
    <scope>NUCLEOTIDE SEQUENCE [LARGE SCALE GENOMIC DNA]</scope>
    <source>
        <strain evidence="2">cv. IRGC 105608</strain>
    </source>
</reference>
<name>A0A0D3HTR6_9ORYZ</name>
<feature type="region of interest" description="Disordered" evidence="1">
    <location>
        <begin position="1"/>
        <end position="38"/>
    </location>
</feature>
<dbReference type="Gramene" id="OBART12G09780.1">
    <property type="protein sequence ID" value="OBART12G09780.1"/>
    <property type="gene ID" value="OBART12G09780"/>
</dbReference>
<sequence>MAALGSNGAGQEMARSRSGASSLPTDVGDGKGEDGGGEVMAVLGRTEEDPAGEWIWRRLGAMNPSPPAALGGSSAWEGRRGADPPMAIHTHPPSSSLTV</sequence>